<evidence type="ECO:0000256" key="1">
    <source>
        <dbReference type="SAM" id="MobiDB-lite"/>
    </source>
</evidence>
<reference evidence="2" key="1">
    <citation type="submission" date="2013-04" db="EMBL/GenBank/DDBJ databases">
        <title>The genome sequencing project of 58 acetic acid bacteria.</title>
        <authorList>
            <person name="Okamoto-Kainuma A."/>
            <person name="Ishikawa M."/>
            <person name="Umino S."/>
            <person name="Koizumi Y."/>
            <person name="Shiwa Y."/>
            <person name="Yoshikawa H."/>
            <person name="Matsutani M."/>
            <person name="Matsushita K."/>
        </authorList>
    </citation>
    <scope>NUCLEOTIDE SEQUENCE</scope>
    <source>
        <strain evidence="2">DSM 15669</strain>
    </source>
</reference>
<accession>A0ABQ0P070</accession>
<dbReference type="RefSeq" id="WP_156809340.1">
    <property type="nucleotide sequence ID" value="NZ_BAQD01000003.1"/>
</dbReference>
<evidence type="ECO:0000313" key="2">
    <source>
        <dbReference type="EMBL" id="GBQ05276.1"/>
    </source>
</evidence>
<evidence type="ECO:0000313" key="3">
    <source>
        <dbReference type="Proteomes" id="UP001062901"/>
    </source>
</evidence>
<name>A0ABQ0P070_9PROT</name>
<dbReference type="Proteomes" id="UP001062901">
    <property type="component" value="Unassembled WGS sequence"/>
</dbReference>
<protein>
    <submittedName>
        <fullName evidence="2">Uncharacterized protein</fullName>
    </submittedName>
</protein>
<comment type="caution">
    <text evidence="2">The sequence shown here is derived from an EMBL/GenBank/DDBJ whole genome shotgun (WGS) entry which is preliminary data.</text>
</comment>
<dbReference type="EMBL" id="BAQD01000003">
    <property type="protein sequence ID" value="GBQ05276.1"/>
    <property type="molecule type" value="Genomic_DNA"/>
</dbReference>
<organism evidence="2 3">
    <name type="scientific">Saccharibacter floricola DSM 15669</name>
    <dbReference type="NCBI Taxonomy" id="1123227"/>
    <lineage>
        <taxon>Bacteria</taxon>
        <taxon>Pseudomonadati</taxon>
        <taxon>Pseudomonadota</taxon>
        <taxon>Alphaproteobacteria</taxon>
        <taxon>Acetobacterales</taxon>
        <taxon>Acetobacteraceae</taxon>
        <taxon>Saccharibacter</taxon>
    </lineage>
</organism>
<feature type="compositionally biased region" description="Low complexity" evidence="1">
    <location>
        <begin position="41"/>
        <end position="60"/>
    </location>
</feature>
<gene>
    <name evidence="2" type="ORF">AA15669_0390</name>
</gene>
<keyword evidence="3" id="KW-1185">Reference proteome</keyword>
<sequence length="324" mass="33172">MPVVTVIGGSNRPFSVPFSGQNSGRMGRAFERSMGRAFEQSAVATRSDDSSSTATSADTVPGAVNSAGTITQSNGTFEYANNTSVNDSSAGRNNVHVGNNDTITGGIQDTISAAGNLQVNGGSGNHITVNGPLTFLGGSGDTVLQSENASIYGTGNSTYHYVGTNQGATQLYFNGEQPDSKGITHFDSKDTTGGGGHILFDASSSHNSLVANVGNGDTVQGGSASDTISVHNMNEHDAATLSGGSGAPNLFQFLNDKGGQYTITDFGSAAGNKVGISSSNMGNIQHILDSSTVSGGDTTISLDDQTKITFLHTTHLKPTDFHGF</sequence>
<feature type="region of interest" description="Disordered" evidence="1">
    <location>
        <begin position="41"/>
        <end position="69"/>
    </location>
</feature>
<proteinExistence type="predicted"/>